<dbReference type="Proteomes" id="UP000229054">
    <property type="component" value="Unassembled WGS sequence"/>
</dbReference>
<evidence type="ECO:0000256" key="1">
    <source>
        <dbReference type="SAM" id="Phobius"/>
    </source>
</evidence>
<evidence type="ECO:0000313" key="2">
    <source>
        <dbReference type="EMBL" id="PIP22142.1"/>
    </source>
</evidence>
<comment type="caution">
    <text evidence="2">The sequence shown here is derived from an EMBL/GenBank/DDBJ whole genome shotgun (WGS) entry which is preliminary data.</text>
</comment>
<evidence type="ECO:0000313" key="3">
    <source>
        <dbReference type="Proteomes" id="UP000229054"/>
    </source>
</evidence>
<sequence length="129" mass="14356">MVIPGSPQPPLIGLEYFDINTFMGQTLGWLKWPTLLGLIFAAAAFIVAAYYIVQYTRGYFAGRKIPKSWKFILWGIFITAIAEIGEMLGYYEWPNAGMIETNILLLIPHALGGALVGLGAYFLYKEVTS</sequence>
<dbReference type="AlphaFoldDB" id="A0A2G9YSK7"/>
<keyword evidence="1" id="KW-0472">Membrane</keyword>
<keyword evidence="1" id="KW-0812">Transmembrane</keyword>
<name>A0A2G9YSK7_9BACT</name>
<gene>
    <name evidence="2" type="ORF">COX38_02195</name>
</gene>
<feature type="transmembrane region" description="Helical" evidence="1">
    <location>
        <begin position="32"/>
        <end position="51"/>
    </location>
</feature>
<feature type="transmembrane region" description="Helical" evidence="1">
    <location>
        <begin position="71"/>
        <end position="91"/>
    </location>
</feature>
<protein>
    <submittedName>
        <fullName evidence="2">Uncharacterized protein</fullName>
    </submittedName>
</protein>
<accession>A0A2G9YSK7</accession>
<dbReference type="EMBL" id="PCRN01000073">
    <property type="protein sequence ID" value="PIP22142.1"/>
    <property type="molecule type" value="Genomic_DNA"/>
</dbReference>
<organism evidence="2 3">
    <name type="scientific">Candidatus Nealsonbacteria bacterium CG23_combo_of_CG06-09_8_20_14_all_39_25</name>
    <dbReference type="NCBI Taxonomy" id="1974723"/>
    <lineage>
        <taxon>Bacteria</taxon>
        <taxon>Candidatus Nealsoniibacteriota</taxon>
    </lineage>
</organism>
<reference evidence="2 3" key="1">
    <citation type="submission" date="2017-09" db="EMBL/GenBank/DDBJ databases">
        <title>Depth-based differentiation of microbial function through sediment-hosted aquifers and enrichment of novel symbionts in the deep terrestrial subsurface.</title>
        <authorList>
            <person name="Probst A.J."/>
            <person name="Ladd B."/>
            <person name="Jarett J.K."/>
            <person name="Geller-Mcgrath D.E."/>
            <person name="Sieber C.M."/>
            <person name="Emerson J.B."/>
            <person name="Anantharaman K."/>
            <person name="Thomas B.C."/>
            <person name="Malmstrom R."/>
            <person name="Stieglmeier M."/>
            <person name="Klingl A."/>
            <person name="Woyke T."/>
            <person name="Ryan C.M."/>
            <person name="Banfield J.F."/>
        </authorList>
    </citation>
    <scope>NUCLEOTIDE SEQUENCE [LARGE SCALE GENOMIC DNA]</scope>
    <source>
        <strain evidence="2">CG23_combo_of_CG06-09_8_20_14_all_39_25</strain>
    </source>
</reference>
<proteinExistence type="predicted"/>
<keyword evidence="1" id="KW-1133">Transmembrane helix</keyword>
<feature type="transmembrane region" description="Helical" evidence="1">
    <location>
        <begin position="103"/>
        <end position="124"/>
    </location>
</feature>